<evidence type="ECO:0000259" key="7">
    <source>
        <dbReference type="SMART" id="SM00079"/>
    </source>
</evidence>
<reference evidence="8 9" key="1">
    <citation type="journal article" date="2011" name="J. Bacteriol.">
        <title>Genome sequence of the mercury-methylating and pleomorphic Desulfovibrio africanus Strain Walvis Bay.</title>
        <authorList>
            <person name="Brown S.D."/>
            <person name="Wall J.D."/>
            <person name="Kucken A.M."/>
            <person name="Gilmour C.C."/>
            <person name="Podar M."/>
            <person name="Brandt C.C."/>
            <person name="Teshima H."/>
            <person name="Detter J.C."/>
            <person name="Han C.S."/>
            <person name="Land M.L."/>
            <person name="Lucas S."/>
            <person name="Han J."/>
            <person name="Pennacchio L."/>
            <person name="Nolan M."/>
            <person name="Pitluck S."/>
            <person name="Woyke T."/>
            <person name="Goodwin L."/>
            <person name="Palumbo A.V."/>
            <person name="Elias D.A."/>
        </authorList>
    </citation>
    <scope>NUCLEOTIDE SEQUENCE [LARGE SCALE GENOMIC DNA]</scope>
    <source>
        <strain evidence="8 9">Walvis Bay</strain>
    </source>
</reference>
<dbReference type="CDD" id="cd13689">
    <property type="entry name" value="PBP2_BsGlnH"/>
    <property type="match status" value="1"/>
</dbReference>
<dbReference type="InterPro" id="IPR051455">
    <property type="entry name" value="Bact_solute-bind_prot3"/>
</dbReference>
<dbReference type="PANTHER" id="PTHR30085">
    <property type="entry name" value="AMINO ACID ABC TRANSPORTER PERMEASE"/>
    <property type="match status" value="1"/>
</dbReference>
<organism evidence="8 9">
    <name type="scientific">Desulfocurvibacter africanus subsp. africanus str. Walvis Bay</name>
    <dbReference type="NCBI Taxonomy" id="690850"/>
    <lineage>
        <taxon>Bacteria</taxon>
        <taxon>Pseudomonadati</taxon>
        <taxon>Thermodesulfobacteriota</taxon>
        <taxon>Desulfovibrionia</taxon>
        <taxon>Desulfovibrionales</taxon>
        <taxon>Desulfovibrionaceae</taxon>
        <taxon>Desulfocurvibacter</taxon>
    </lineage>
</organism>
<dbReference type="PANTHER" id="PTHR30085:SF6">
    <property type="entry name" value="ABC TRANSPORTER GLUTAMINE-BINDING PROTEIN GLNH"/>
    <property type="match status" value="1"/>
</dbReference>
<feature type="domain" description="Ionotropic glutamate receptor C-terminal" evidence="7">
    <location>
        <begin position="35"/>
        <end position="256"/>
    </location>
</feature>
<dbReference type="EMBL" id="CP003221">
    <property type="protein sequence ID" value="EGJ51996.1"/>
    <property type="molecule type" value="Genomic_DNA"/>
</dbReference>
<keyword evidence="9" id="KW-1185">Reference proteome</keyword>
<evidence type="ECO:0000256" key="2">
    <source>
        <dbReference type="ARBA" id="ARBA00022448"/>
    </source>
</evidence>
<dbReference type="GO" id="GO:0005576">
    <property type="term" value="C:extracellular region"/>
    <property type="evidence" value="ECO:0007669"/>
    <property type="project" value="TreeGrafter"/>
</dbReference>
<evidence type="ECO:0000256" key="5">
    <source>
        <dbReference type="SAM" id="SignalP"/>
    </source>
</evidence>
<dbReference type="GO" id="GO:0030288">
    <property type="term" value="C:outer membrane-bounded periplasmic space"/>
    <property type="evidence" value="ECO:0007669"/>
    <property type="project" value="TreeGrafter"/>
</dbReference>
<dbReference type="Proteomes" id="UP000007844">
    <property type="component" value="Chromosome"/>
</dbReference>
<dbReference type="Gene3D" id="3.40.190.10">
    <property type="entry name" value="Periplasmic binding protein-like II"/>
    <property type="match status" value="2"/>
</dbReference>
<feature type="chain" id="PRO_5003304619" evidence="5">
    <location>
        <begin position="25"/>
        <end position="273"/>
    </location>
</feature>
<dbReference type="AlphaFoldDB" id="F3YZG7"/>
<evidence type="ECO:0000313" key="9">
    <source>
        <dbReference type="Proteomes" id="UP000007844"/>
    </source>
</evidence>
<evidence type="ECO:0000256" key="1">
    <source>
        <dbReference type="ARBA" id="ARBA00010333"/>
    </source>
</evidence>
<dbReference type="KEGG" id="daf:Desaf_3719"/>
<dbReference type="GO" id="GO:0015276">
    <property type="term" value="F:ligand-gated monoatomic ion channel activity"/>
    <property type="evidence" value="ECO:0007669"/>
    <property type="project" value="InterPro"/>
</dbReference>
<dbReference type="InterPro" id="IPR001320">
    <property type="entry name" value="Iontro_rcpt_C"/>
</dbReference>
<dbReference type="SMART" id="SM00079">
    <property type="entry name" value="PBPe"/>
    <property type="match status" value="1"/>
</dbReference>
<evidence type="ECO:0000256" key="4">
    <source>
        <dbReference type="RuleBase" id="RU003744"/>
    </source>
</evidence>
<dbReference type="eggNOG" id="COG0834">
    <property type="taxonomic scope" value="Bacteria"/>
</dbReference>
<dbReference type="GO" id="GO:0006865">
    <property type="term" value="P:amino acid transport"/>
    <property type="evidence" value="ECO:0007669"/>
    <property type="project" value="TreeGrafter"/>
</dbReference>
<dbReference type="Pfam" id="PF00497">
    <property type="entry name" value="SBP_bac_3"/>
    <property type="match status" value="1"/>
</dbReference>
<evidence type="ECO:0000259" key="6">
    <source>
        <dbReference type="SMART" id="SM00062"/>
    </source>
</evidence>
<evidence type="ECO:0000313" key="8">
    <source>
        <dbReference type="EMBL" id="EGJ51996.1"/>
    </source>
</evidence>
<accession>F3YZG7</accession>
<protein>
    <submittedName>
        <fullName evidence="8">ABC-type transporter, periplasmic subunit family 3</fullName>
    </submittedName>
</protein>
<dbReference type="STRING" id="690850.Desaf_3719"/>
<dbReference type="InterPro" id="IPR001638">
    <property type="entry name" value="Solute-binding_3/MltF_N"/>
</dbReference>
<dbReference type="HOGENOM" id="CLU_019602_18_4_7"/>
<keyword evidence="3 5" id="KW-0732">Signal</keyword>
<sequence precursor="true">MMRKLTILAVVALSALLLASVATAGKIEDIKKRGVLIAGVKDSQQPFGFVDPQSKQLVGFEIDLVKAIADKLGVKLELKPVTSATRIPMLTQGSVDILAATMTHKFERDDVIDFSITYFMDGQKLLVKKNSGIKSAADLAGKKVGTAKGSTSEQNIKNAQPKSTVLSFETYPEAFLAMNQGKVVAVTTDSGILLGIKNSAPNPDNYEIVGNYISDEPYGLGLPENDSDYRDFVNKTLADLWTSGEYKKLYDKWFGPNTKYYLPLEWKMEVWPN</sequence>
<dbReference type="InterPro" id="IPR018313">
    <property type="entry name" value="SBP_3_CS"/>
</dbReference>
<dbReference type="PROSITE" id="PS01039">
    <property type="entry name" value="SBP_BACTERIAL_3"/>
    <property type="match status" value="1"/>
</dbReference>
<feature type="domain" description="Solute-binding protein family 3/N-terminal" evidence="6">
    <location>
        <begin position="35"/>
        <end position="257"/>
    </location>
</feature>
<feature type="signal peptide" evidence="5">
    <location>
        <begin position="1"/>
        <end position="24"/>
    </location>
</feature>
<dbReference type="SUPFAM" id="SSF53850">
    <property type="entry name" value="Periplasmic binding protein-like II"/>
    <property type="match status" value="1"/>
</dbReference>
<keyword evidence="2" id="KW-0813">Transport</keyword>
<evidence type="ECO:0000256" key="3">
    <source>
        <dbReference type="ARBA" id="ARBA00022729"/>
    </source>
</evidence>
<comment type="similarity">
    <text evidence="1 4">Belongs to the bacterial solute-binding protein 3 family.</text>
</comment>
<dbReference type="GO" id="GO:0016020">
    <property type="term" value="C:membrane"/>
    <property type="evidence" value="ECO:0007669"/>
    <property type="project" value="InterPro"/>
</dbReference>
<gene>
    <name evidence="8" type="ORF">Desaf_3719</name>
</gene>
<name>F3YZG7_DESAF</name>
<dbReference type="SMART" id="SM00062">
    <property type="entry name" value="PBPb"/>
    <property type="match status" value="1"/>
</dbReference>
<proteinExistence type="inferred from homology"/>